<comment type="subcellular location">
    <subcellularLocation>
        <location evidence="1">Cell envelope</location>
    </subcellularLocation>
</comment>
<dbReference type="AlphaFoldDB" id="A0A8J6J8F3"/>
<keyword evidence="4" id="KW-1185">Reference proteome</keyword>
<dbReference type="Pfam" id="PF09479">
    <property type="entry name" value="Flg_new"/>
    <property type="match status" value="1"/>
</dbReference>
<evidence type="ECO:0000313" key="4">
    <source>
        <dbReference type="Proteomes" id="UP000628736"/>
    </source>
</evidence>
<name>A0A8J6J8F3_9FIRM</name>
<feature type="domain" description="Bacterial repeat" evidence="2">
    <location>
        <begin position="199"/>
        <end position="271"/>
    </location>
</feature>
<evidence type="ECO:0000259" key="2">
    <source>
        <dbReference type="Pfam" id="PF18998"/>
    </source>
</evidence>
<protein>
    <submittedName>
        <fullName evidence="3">InlB B-repeat-containing protein</fullName>
    </submittedName>
</protein>
<proteinExistence type="predicted"/>
<accession>A0A8J6J8F3</accession>
<comment type="caution">
    <text evidence="3">The sequence shown here is derived from an EMBL/GenBank/DDBJ whole genome shotgun (WGS) entry which is preliminary data.</text>
</comment>
<dbReference type="Proteomes" id="UP000628736">
    <property type="component" value="Unassembled WGS sequence"/>
</dbReference>
<dbReference type="Pfam" id="PF18998">
    <property type="entry name" value="Flg_new_2"/>
    <property type="match status" value="1"/>
</dbReference>
<dbReference type="GO" id="GO:0030313">
    <property type="term" value="C:cell envelope"/>
    <property type="evidence" value="ECO:0007669"/>
    <property type="project" value="UniProtKB-SubCell"/>
</dbReference>
<dbReference type="InterPro" id="IPR013378">
    <property type="entry name" value="InlB-like_B-rpt"/>
</dbReference>
<dbReference type="NCBIfam" id="TIGR02543">
    <property type="entry name" value="List_Bact_rpt"/>
    <property type="match status" value="1"/>
</dbReference>
<dbReference type="InterPro" id="IPR042229">
    <property type="entry name" value="Listeria/Bacterioides_rpt_sf"/>
</dbReference>
<dbReference type="EMBL" id="JACOPO010000002">
    <property type="protein sequence ID" value="MBC5721813.1"/>
    <property type="molecule type" value="Genomic_DNA"/>
</dbReference>
<sequence length="283" mass="29968">MCGVDLNLKYGTYEDIAFTGCTFTGNGANRGTALHIKARDDGSYATNDASLDGVTIEGCVFSENNAVDSGAAEETPYGPVVLGEPGKDNKTPVNVSIQPDVTYTDNLKTDAVFTVTFDSNGGNAVPTQMVEANQTITLPTPTRSGSYTFQGWYEDGTKIEQKEYQVTKDVTLVAQWTYTGGGSGGGGGSSSYSISVDKNIDNGSVTVSPKSASSGRTVTITVKPDGGYELDELTVTDKNGDEIKLTDKGDGKYTFKMPRSKVTIEASFVEIDHQDTCPAAGFR</sequence>
<organism evidence="3 4">
    <name type="scientific">Flintibacter hominis</name>
    <dbReference type="NCBI Taxonomy" id="2763048"/>
    <lineage>
        <taxon>Bacteria</taxon>
        <taxon>Bacillati</taxon>
        <taxon>Bacillota</taxon>
        <taxon>Clostridia</taxon>
        <taxon>Eubacteriales</taxon>
        <taxon>Flintibacter</taxon>
    </lineage>
</organism>
<dbReference type="InterPro" id="IPR044060">
    <property type="entry name" value="Bacterial_rp_domain"/>
</dbReference>
<evidence type="ECO:0000256" key="1">
    <source>
        <dbReference type="ARBA" id="ARBA00004196"/>
    </source>
</evidence>
<reference evidence="3" key="1">
    <citation type="submission" date="2020-08" db="EMBL/GenBank/DDBJ databases">
        <title>Genome public.</title>
        <authorList>
            <person name="Liu C."/>
            <person name="Sun Q."/>
        </authorList>
    </citation>
    <scope>NUCLEOTIDE SEQUENCE</scope>
    <source>
        <strain evidence="3">NSJ-23</strain>
    </source>
</reference>
<feature type="non-terminal residue" evidence="3">
    <location>
        <position position="283"/>
    </location>
</feature>
<gene>
    <name evidence="3" type="ORF">H8S11_03130</name>
</gene>
<dbReference type="Gene3D" id="2.60.40.4270">
    <property type="entry name" value="Listeria-Bacteroides repeat domain"/>
    <property type="match status" value="1"/>
</dbReference>
<evidence type="ECO:0000313" key="3">
    <source>
        <dbReference type="EMBL" id="MBC5721813.1"/>
    </source>
</evidence>